<dbReference type="PANTHER" id="PTHR23023">
    <property type="entry name" value="DIMETHYLANILINE MONOOXYGENASE"/>
    <property type="match status" value="1"/>
</dbReference>
<dbReference type="FunFam" id="3.50.50.60:FF:000138">
    <property type="entry name" value="Flavin-containing monooxygenase"/>
    <property type="match status" value="1"/>
</dbReference>
<evidence type="ECO:0000256" key="8">
    <source>
        <dbReference type="RuleBase" id="RU361177"/>
    </source>
</evidence>
<keyword evidence="7 8" id="KW-0503">Monooxygenase</keyword>
<dbReference type="InterPro" id="IPR000960">
    <property type="entry name" value="Flavin_mOase"/>
</dbReference>
<evidence type="ECO:0000256" key="9">
    <source>
        <dbReference type="SAM" id="SignalP"/>
    </source>
</evidence>
<dbReference type="EC" id="1.-.-.-" evidence="8"/>
<keyword evidence="3 8" id="KW-0285">Flavoprotein</keyword>
<proteinExistence type="inferred from homology"/>
<comment type="cofactor">
    <cofactor evidence="1 8">
        <name>FAD</name>
        <dbReference type="ChEBI" id="CHEBI:57692"/>
    </cofactor>
</comment>
<feature type="signal peptide" evidence="9">
    <location>
        <begin position="1"/>
        <end position="18"/>
    </location>
</feature>
<dbReference type="SUPFAM" id="SSF51905">
    <property type="entry name" value="FAD/NAD(P)-binding domain"/>
    <property type="match status" value="2"/>
</dbReference>
<reference evidence="11" key="2">
    <citation type="submission" date="2014-07" db="EMBL/GenBank/DDBJ databases">
        <authorList>
            <person name="Hull J."/>
        </authorList>
    </citation>
    <scope>NUCLEOTIDE SEQUENCE</scope>
</reference>
<evidence type="ECO:0000256" key="5">
    <source>
        <dbReference type="ARBA" id="ARBA00022857"/>
    </source>
</evidence>
<keyword evidence="6 8" id="KW-0560">Oxidoreductase</keyword>
<evidence type="ECO:0000256" key="1">
    <source>
        <dbReference type="ARBA" id="ARBA00001974"/>
    </source>
</evidence>
<dbReference type="AlphaFoldDB" id="A0A0A9WWW4"/>
<keyword evidence="4 8" id="KW-0274">FAD</keyword>
<dbReference type="PIRSF" id="PIRSF000332">
    <property type="entry name" value="FMO"/>
    <property type="match status" value="1"/>
</dbReference>
<evidence type="ECO:0000256" key="4">
    <source>
        <dbReference type="ARBA" id="ARBA00022827"/>
    </source>
</evidence>
<evidence type="ECO:0000256" key="2">
    <source>
        <dbReference type="ARBA" id="ARBA00009183"/>
    </source>
</evidence>
<keyword evidence="9" id="KW-0732">Signal</keyword>
<accession>A0A0A9WWW4</accession>
<organism evidence="11">
    <name type="scientific">Lygus hesperus</name>
    <name type="common">Western plant bug</name>
    <dbReference type="NCBI Taxonomy" id="30085"/>
    <lineage>
        <taxon>Eukaryota</taxon>
        <taxon>Metazoa</taxon>
        <taxon>Ecdysozoa</taxon>
        <taxon>Arthropoda</taxon>
        <taxon>Hexapoda</taxon>
        <taxon>Insecta</taxon>
        <taxon>Pterygota</taxon>
        <taxon>Neoptera</taxon>
        <taxon>Paraneoptera</taxon>
        <taxon>Hemiptera</taxon>
        <taxon>Heteroptera</taxon>
        <taxon>Panheteroptera</taxon>
        <taxon>Cimicomorpha</taxon>
        <taxon>Miridae</taxon>
        <taxon>Mirini</taxon>
        <taxon>Lygus</taxon>
    </lineage>
</organism>
<evidence type="ECO:0000313" key="10">
    <source>
        <dbReference type="EMBL" id="JAG11915.1"/>
    </source>
</evidence>
<dbReference type="InterPro" id="IPR036188">
    <property type="entry name" value="FAD/NAD-bd_sf"/>
</dbReference>
<dbReference type="EMBL" id="GBHO01031683">
    <property type="protein sequence ID" value="JAG11921.1"/>
    <property type="molecule type" value="Transcribed_RNA"/>
</dbReference>
<evidence type="ECO:0000256" key="7">
    <source>
        <dbReference type="ARBA" id="ARBA00023033"/>
    </source>
</evidence>
<evidence type="ECO:0000256" key="6">
    <source>
        <dbReference type="ARBA" id="ARBA00023002"/>
    </source>
</evidence>
<evidence type="ECO:0000313" key="11">
    <source>
        <dbReference type="EMBL" id="JAG11921.1"/>
    </source>
</evidence>
<protein>
    <recommendedName>
        <fullName evidence="8">Flavin-containing monooxygenase</fullName>
        <ecNumber evidence="8">1.-.-.-</ecNumber>
    </recommendedName>
</protein>
<keyword evidence="5" id="KW-0521">NADP</keyword>
<dbReference type="Pfam" id="PF00743">
    <property type="entry name" value="FMO-like"/>
    <property type="match status" value="2"/>
</dbReference>
<dbReference type="Gene3D" id="3.50.50.60">
    <property type="entry name" value="FAD/NAD(P)-binding domain"/>
    <property type="match status" value="2"/>
</dbReference>
<dbReference type="PRINTS" id="PR00370">
    <property type="entry name" value="FMOXYGENASE"/>
</dbReference>
<name>A0A0A9WWW4_LYGHE</name>
<comment type="similarity">
    <text evidence="2 8">Belongs to the FMO family.</text>
</comment>
<evidence type="ECO:0000256" key="3">
    <source>
        <dbReference type="ARBA" id="ARBA00022630"/>
    </source>
</evidence>
<dbReference type="GO" id="GO:0004499">
    <property type="term" value="F:N,N-dimethylaniline monooxygenase activity"/>
    <property type="evidence" value="ECO:0007669"/>
    <property type="project" value="InterPro"/>
</dbReference>
<dbReference type="GO" id="GO:0050660">
    <property type="term" value="F:flavin adenine dinucleotide binding"/>
    <property type="evidence" value="ECO:0007669"/>
    <property type="project" value="InterPro"/>
</dbReference>
<gene>
    <name evidence="10" type="ORF">CM83_81950</name>
    <name evidence="11" type="ORF">CM83_81951</name>
</gene>
<feature type="chain" id="PRO_5007389647" description="Flavin-containing monooxygenase" evidence="9">
    <location>
        <begin position="19"/>
        <end position="446"/>
    </location>
</feature>
<dbReference type="EMBL" id="GBHO01031689">
    <property type="protein sequence ID" value="JAG11915.1"/>
    <property type="molecule type" value="Transcribed_RNA"/>
</dbReference>
<dbReference type="InterPro" id="IPR050346">
    <property type="entry name" value="FMO-like"/>
</dbReference>
<dbReference type="GO" id="GO:0050661">
    <property type="term" value="F:NADP binding"/>
    <property type="evidence" value="ECO:0007669"/>
    <property type="project" value="InterPro"/>
</dbReference>
<reference evidence="11" key="1">
    <citation type="journal article" date="2014" name="PLoS ONE">
        <title>Transcriptome-Based Identification of ABC Transporters in the Western Tarnished Plant Bug Lygus hesperus.</title>
        <authorList>
            <person name="Hull J.J."/>
            <person name="Chaney K."/>
            <person name="Geib S.M."/>
            <person name="Fabrick J.A."/>
            <person name="Brent C.S."/>
            <person name="Walsh D."/>
            <person name="Lavine L.C."/>
        </authorList>
    </citation>
    <scope>NUCLEOTIDE SEQUENCE</scope>
</reference>
<sequence>MASYYLLLVFSITMCALWSIIPTQPKAPAPRVAIIGGGAAGLVTAKNLLEVGWTPDLYEQYDTIGGTWNYDESHTNKHSAMYKNLRTNLPKELMLMEGLDYKTQDRSYLNHTEVLDYLNDYVVKFDLKKVIKFETKVTNVVRSPDDIWVVTSHHLPSGTIETREYDAVFVCNGHYFLPNTPKLEGADSFKGRSIHSHAYRVPENFAGQKVLIIGSGPSGRDIAVDLAPHAKKVYLSHHEQDLETLGFPKPIELKPDVSRLEENAVIFADETKCEVDAIIYCTGYEFSFPFLDDSCGVNVDENYVNPLYIQIINIRHPTMFFIGLPFRTFIFQMLELQAKCCLRVLTGDAQLPSEEEMEDARQREIESLKNRGYPKRKYHLIAAMVKEYLSLVAEIGGLPPLNEVFYKIYYETGLRRKNEFLNYRNYVYKILDERNFNISYRNETEK</sequence>
<dbReference type="InterPro" id="IPR020946">
    <property type="entry name" value="Flavin_mOase-like"/>
</dbReference>